<feature type="binding site" evidence="4">
    <location>
        <position position="176"/>
    </location>
    <ligand>
        <name>Zn(2+)</name>
        <dbReference type="ChEBI" id="CHEBI:29105"/>
    </ligand>
</feature>
<proteinExistence type="inferred from homology"/>
<dbReference type="InterPro" id="IPR001765">
    <property type="entry name" value="Carbonic_anhydrase"/>
</dbReference>
<dbReference type="SUPFAM" id="SSF53056">
    <property type="entry name" value="beta-carbonic anhydrase, cab"/>
    <property type="match status" value="1"/>
</dbReference>
<keyword evidence="3 4" id="KW-0862">Zinc</keyword>
<dbReference type="SMART" id="SM00947">
    <property type="entry name" value="Pro_CA"/>
    <property type="match status" value="1"/>
</dbReference>
<accession>A0A9W8NNI9</accession>
<dbReference type="AlphaFoldDB" id="A0A9W8NNI9"/>
<feature type="binding site" evidence="4">
    <location>
        <position position="122"/>
    </location>
    <ligand>
        <name>Zn(2+)</name>
        <dbReference type="ChEBI" id="CHEBI:29105"/>
    </ligand>
</feature>
<comment type="function">
    <text evidence="5">Reversible hydration of carbon dioxide.</text>
</comment>
<keyword evidence="7" id="KW-1185">Reference proteome</keyword>
<reference evidence="6" key="1">
    <citation type="submission" date="2022-07" db="EMBL/GenBank/DDBJ databases">
        <title>Genome Sequence of Xylaria arbuscula.</title>
        <authorList>
            <person name="Buettner E."/>
        </authorList>
    </citation>
    <scope>NUCLEOTIDE SEQUENCE</scope>
    <source>
        <strain evidence="6">VT107</strain>
    </source>
</reference>
<evidence type="ECO:0000256" key="2">
    <source>
        <dbReference type="ARBA" id="ARBA00022723"/>
    </source>
</evidence>
<feature type="binding site" evidence="4">
    <location>
        <position position="173"/>
    </location>
    <ligand>
        <name>Zn(2+)</name>
        <dbReference type="ChEBI" id="CHEBI:29105"/>
    </ligand>
</feature>
<evidence type="ECO:0000256" key="4">
    <source>
        <dbReference type="PIRSR" id="PIRSR601765-1"/>
    </source>
</evidence>
<dbReference type="Pfam" id="PF00484">
    <property type="entry name" value="Pro_CA"/>
    <property type="match status" value="1"/>
</dbReference>
<comment type="similarity">
    <text evidence="1 5">Belongs to the beta-class carbonic anhydrase family.</text>
</comment>
<evidence type="ECO:0000313" key="7">
    <source>
        <dbReference type="Proteomes" id="UP001148614"/>
    </source>
</evidence>
<protein>
    <recommendedName>
        <fullName evidence="5">Carbonic anhydrase</fullName>
        <ecNumber evidence="5">4.2.1.1</ecNumber>
    </recommendedName>
    <alternativeName>
        <fullName evidence="5">Carbonate dehydratase</fullName>
    </alternativeName>
</protein>
<dbReference type="PANTHER" id="PTHR43175">
    <property type="entry name" value="CARBONIC ANHYDRASE"/>
    <property type="match status" value="1"/>
</dbReference>
<keyword evidence="2 4" id="KW-0479">Metal-binding</keyword>
<dbReference type="PANTHER" id="PTHR43175:SF3">
    <property type="entry name" value="CARBON DISULFIDE HYDROLASE"/>
    <property type="match status" value="1"/>
</dbReference>
<evidence type="ECO:0000313" key="6">
    <source>
        <dbReference type="EMBL" id="KAJ3580124.1"/>
    </source>
</evidence>
<name>A0A9W8NNI9_9PEZI</name>
<evidence type="ECO:0000256" key="1">
    <source>
        <dbReference type="ARBA" id="ARBA00006217"/>
    </source>
</evidence>
<feature type="binding site" evidence="4">
    <location>
        <position position="120"/>
    </location>
    <ligand>
        <name>Zn(2+)</name>
        <dbReference type="ChEBI" id="CHEBI:29105"/>
    </ligand>
</feature>
<keyword evidence="5" id="KW-0456">Lyase</keyword>
<dbReference type="VEuPathDB" id="FungiDB:F4678DRAFT_421753"/>
<dbReference type="Gene3D" id="3.40.1050.10">
    <property type="entry name" value="Carbonic anhydrase"/>
    <property type="match status" value="1"/>
</dbReference>
<dbReference type="InterPro" id="IPR036874">
    <property type="entry name" value="Carbonic_anhydrase_sf"/>
</dbReference>
<evidence type="ECO:0000256" key="3">
    <source>
        <dbReference type="ARBA" id="ARBA00022833"/>
    </source>
</evidence>
<organism evidence="6 7">
    <name type="scientific">Xylaria arbuscula</name>
    <dbReference type="NCBI Taxonomy" id="114810"/>
    <lineage>
        <taxon>Eukaryota</taxon>
        <taxon>Fungi</taxon>
        <taxon>Dikarya</taxon>
        <taxon>Ascomycota</taxon>
        <taxon>Pezizomycotina</taxon>
        <taxon>Sordariomycetes</taxon>
        <taxon>Xylariomycetidae</taxon>
        <taxon>Xylariales</taxon>
        <taxon>Xylariaceae</taxon>
        <taxon>Xylaria</taxon>
    </lineage>
</organism>
<dbReference type="GO" id="GO:0004089">
    <property type="term" value="F:carbonate dehydratase activity"/>
    <property type="evidence" value="ECO:0007669"/>
    <property type="project" value="UniProtKB-UniRule"/>
</dbReference>
<comment type="caution">
    <text evidence="6">The sequence shown here is derived from an EMBL/GenBank/DDBJ whole genome shotgun (WGS) entry which is preliminary data.</text>
</comment>
<comment type="cofactor">
    <cofactor evidence="4">
        <name>Zn(2+)</name>
        <dbReference type="ChEBI" id="CHEBI:29105"/>
    </cofactor>
    <text evidence="4">Binds 1 zinc ion per subunit.</text>
</comment>
<dbReference type="GO" id="GO:0008270">
    <property type="term" value="F:zinc ion binding"/>
    <property type="evidence" value="ECO:0007669"/>
    <property type="project" value="UniProtKB-UniRule"/>
</dbReference>
<dbReference type="EC" id="4.2.1.1" evidence="5"/>
<dbReference type="EMBL" id="JANPWZ010000029">
    <property type="protein sequence ID" value="KAJ3580124.1"/>
    <property type="molecule type" value="Genomic_DNA"/>
</dbReference>
<evidence type="ECO:0000256" key="5">
    <source>
        <dbReference type="RuleBase" id="RU003956"/>
    </source>
</evidence>
<dbReference type="Proteomes" id="UP001148614">
    <property type="component" value="Unassembled WGS sequence"/>
</dbReference>
<gene>
    <name evidence="6" type="ORF">NPX13_g448</name>
</gene>
<sequence>MARIFICAKQGTPAPVSFHFIAVVNGCVFAIEAKRPLFEPRTRVVALGEDENIGGHIEQVEHSALNRPQSAAAQIITLATMTSFAEQLLKRNEAYLEKGHRAIPLFTDLGFTPKKMIFSCIDARVNPIALLGLTDADEAVIVRTASGTPARNLNDIAAIDNLTTITELIVLKHTDCGATYMTEDQIRAHIRTHNADIDGQVLKDYAVGTTHDIVERTRQDVELIKSSPIVRKELRETVSGLLFDITTGKLTRIV</sequence>
<comment type="catalytic activity">
    <reaction evidence="5">
        <text>hydrogencarbonate + H(+) = CO2 + H2O</text>
        <dbReference type="Rhea" id="RHEA:10748"/>
        <dbReference type="ChEBI" id="CHEBI:15377"/>
        <dbReference type="ChEBI" id="CHEBI:15378"/>
        <dbReference type="ChEBI" id="CHEBI:16526"/>
        <dbReference type="ChEBI" id="CHEBI:17544"/>
        <dbReference type="EC" id="4.2.1.1"/>
    </reaction>
</comment>